<dbReference type="PANTHER" id="PTHR23155">
    <property type="entry name" value="DISEASE RESISTANCE PROTEIN RP"/>
    <property type="match status" value="1"/>
</dbReference>
<feature type="domain" description="NB-ARC" evidence="8">
    <location>
        <begin position="196"/>
        <end position="353"/>
    </location>
</feature>
<dbReference type="OMA" id="EDCIDNV"/>
<keyword evidence="5" id="KW-0611">Plant defense</keyword>
<dbReference type="Gene3D" id="3.40.50.300">
    <property type="entry name" value="P-loop containing nucleotide triphosphate hydrolases"/>
    <property type="match status" value="1"/>
</dbReference>
<dbReference type="Pfam" id="PF18052">
    <property type="entry name" value="Rx_N"/>
    <property type="match status" value="1"/>
</dbReference>
<dbReference type="InterPro" id="IPR041118">
    <property type="entry name" value="Rx_N"/>
</dbReference>
<dbReference type="Gramene" id="OB11G25010.1">
    <property type="protein sequence ID" value="OB11G25010.1"/>
    <property type="gene ID" value="OB11G25010"/>
</dbReference>
<evidence type="ECO:0008006" key="14">
    <source>
        <dbReference type="Google" id="ProtNLM"/>
    </source>
</evidence>
<evidence type="ECO:0000256" key="2">
    <source>
        <dbReference type="ARBA" id="ARBA00022614"/>
    </source>
</evidence>
<dbReference type="GO" id="GO:0043531">
    <property type="term" value="F:ADP binding"/>
    <property type="evidence" value="ECO:0007669"/>
    <property type="project" value="InterPro"/>
</dbReference>
<dbReference type="RefSeq" id="XP_006663596.1">
    <property type="nucleotide sequence ID" value="XM_006663533.3"/>
</dbReference>
<feature type="domain" description="Disease resistance protein winged helix" evidence="10">
    <location>
        <begin position="469"/>
        <end position="538"/>
    </location>
</feature>
<dbReference type="GeneID" id="102718693"/>
<dbReference type="InterPro" id="IPR038005">
    <property type="entry name" value="RX-like_CC"/>
</dbReference>
<evidence type="ECO:0000259" key="11">
    <source>
        <dbReference type="Pfam" id="PF23598"/>
    </source>
</evidence>
<evidence type="ECO:0000313" key="12">
    <source>
        <dbReference type="EnsemblPlants" id="OB11G25010.1"/>
    </source>
</evidence>
<feature type="domain" description="Disease resistance R13L4/SHOC-2-like LRR" evidence="11">
    <location>
        <begin position="590"/>
        <end position="980"/>
    </location>
</feature>
<evidence type="ECO:0000259" key="8">
    <source>
        <dbReference type="Pfam" id="PF00931"/>
    </source>
</evidence>
<keyword evidence="6" id="KW-0175">Coiled coil</keyword>
<dbReference type="InterPro" id="IPR032675">
    <property type="entry name" value="LRR_dom_sf"/>
</dbReference>
<dbReference type="GO" id="GO:0009626">
    <property type="term" value="P:plant-type hypersensitive response"/>
    <property type="evidence" value="ECO:0007669"/>
    <property type="project" value="UniProtKB-ARBA"/>
</dbReference>
<dbReference type="eggNOG" id="KOG4658">
    <property type="taxonomic scope" value="Eukaryota"/>
</dbReference>
<dbReference type="EnsemblPlants" id="OB11G25010.1">
    <property type="protein sequence ID" value="OB11G25010.1"/>
    <property type="gene ID" value="OB11G25010"/>
</dbReference>
<dbReference type="Pfam" id="PF23598">
    <property type="entry name" value="LRR_14"/>
    <property type="match status" value="1"/>
</dbReference>
<dbReference type="PRINTS" id="PR00364">
    <property type="entry name" value="DISEASERSIST"/>
</dbReference>
<dbReference type="KEGG" id="obr:102718693"/>
<dbReference type="InterPro" id="IPR002182">
    <property type="entry name" value="NB-ARC"/>
</dbReference>
<dbReference type="FunFam" id="1.10.10.10:FF:000322">
    <property type="entry name" value="Probable disease resistance protein At1g63360"/>
    <property type="match status" value="1"/>
</dbReference>
<dbReference type="SUPFAM" id="SSF52058">
    <property type="entry name" value="L domain-like"/>
    <property type="match status" value="1"/>
</dbReference>
<comment type="similarity">
    <text evidence="1">Belongs to the disease resistance NB-LRR family.</text>
</comment>
<dbReference type="Gene3D" id="3.80.10.10">
    <property type="entry name" value="Ribonuclease Inhibitor"/>
    <property type="match status" value="1"/>
</dbReference>
<dbReference type="CDD" id="cd14798">
    <property type="entry name" value="RX-CC_like"/>
    <property type="match status" value="1"/>
</dbReference>
<dbReference type="AlphaFoldDB" id="J3N9L5"/>
<evidence type="ECO:0000256" key="4">
    <source>
        <dbReference type="ARBA" id="ARBA00022741"/>
    </source>
</evidence>
<evidence type="ECO:0000313" key="13">
    <source>
        <dbReference type="Proteomes" id="UP000006038"/>
    </source>
</evidence>
<name>J3N9L5_ORYBR</name>
<evidence type="ECO:0000256" key="5">
    <source>
        <dbReference type="ARBA" id="ARBA00022821"/>
    </source>
</evidence>
<keyword evidence="4" id="KW-0547">Nucleotide-binding</keyword>
<gene>
    <name evidence="12" type="primary">LOC102718693</name>
</gene>
<protein>
    <recommendedName>
        <fullName evidence="14">AAA+ ATPase domain-containing protein</fullName>
    </recommendedName>
</protein>
<dbReference type="GO" id="GO:0042742">
    <property type="term" value="P:defense response to bacterium"/>
    <property type="evidence" value="ECO:0007669"/>
    <property type="project" value="UniProtKB-ARBA"/>
</dbReference>
<evidence type="ECO:0000259" key="9">
    <source>
        <dbReference type="Pfam" id="PF18052"/>
    </source>
</evidence>
<evidence type="ECO:0000256" key="3">
    <source>
        <dbReference type="ARBA" id="ARBA00022737"/>
    </source>
</evidence>
<evidence type="ECO:0000256" key="1">
    <source>
        <dbReference type="ARBA" id="ARBA00008894"/>
    </source>
</evidence>
<evidence type="ECO:0000259" key="10">
    <source>
        <dbReference type="Pfam" id="PF23559"/>
    </source>
</evidence>
<dbReference type="SUPFAM" id="SSF52540">
    <property type="entry name" value="P-loop containing nucleoside triphosphate hydrolases"/>
    <property type="match status" value="1"/>
</dbReference>
<keyword evidence="13" id="KW-1185">Reference proteome</keyword>
<dbReference type="InterPro" id="IPR036388">
    <property type="entry name" value="WH-like_DNA-bd_sf"/>
</dbReference>
<dbReference type="GO" id="GO:0002758">
    <property type="term" value="P:innate immune response-activating signaling pathway"/>
    <property type="evidence" value="ECO:0007669"/>
    <property type="project" value="UniProtKB-ARBA"/>
</dbReference>
<feature type="domain" description="Disease resistance N-terminal" evidence="9">
    <location>
        <begin position="13"/>
        <end position="96"/>
    </location>
</feature>
<dbReference type="InterPro" id="IPR058922">
    <property type="entry name" value="WHD_DRP"/>
</dbReference>
<dbReference type="Pfam" id="PF00931">
    <property type="entry name" value="NB-ARC"/>
    <property type="match status" value="1"/>
</dbReference>
<evidence type="ECO:0000256" key="6">
    <source>
        <dbReference type="ARBA" id="ARBA00023054"/>
    </source>
</evidence>
<dbReference type="InterPro" id="IPR044974">
    <property type="entry name" value="Disease_R_plants"/>
</dbReference>
<dbReference type="InterPro" id="IPR042197">
    <property type="entry name" value="Apaf_helical"/>
</dbReference>
<dbReference type="InterPro" id="IPR027417">
    <property type="entry name" value="P-loop_NTPase"/>
</dbReference>
<dbReference type="Proteomes" id="UP000006038">
    <property type="component" value="Chromosome 11"/>
</dbReference>
<dbReference type="Gene3D" id="1.20.5.4130">
    <property type="match status" value="1"/>
</dbReference>
<accession>J3N9L5</accession>
<dbReference type="OrthoDB" id="6161812at2759"/>
<reference evidence="12" key="1">
    <citation type="journal article" date="2013" name="Nat. Commun.">
        <title>Whole-genome sequencing of Oryza brachyantha reveals mechanisms underlying Oryza genome evolution.</title>
        <authorList>
            <person name="Chen J."/>
            <person name="Huang Q."/>
            <person name="Gao D."/>
            <person name="Wang J."/>
            <person name="Lang Y."/>
            <person name="Liu T."/>
            <person name="Li B."/>
            <person name="Bai Z."/>
            <person name="Luis Goicoechea J."/>
            <person name="Liang C."/>
            <person name="Chen C."/>
            <person name="Zhang W."/>
            <person name="Sun S."/>
            <person name="Liao Y."/>
            <person name="Zhang X."/>
            <person name="Yang L."/>
            <person name="Song C."/>
            <person name="Wang M."/>
            <person name="Shi J."/>
            <person name="Liu G."/>
            <person name="Liu J."/>
            <person name="Zhou H."/>
            <person name="Zhou W."/>
            <person name="Yu Q."/>
            <person name="An N."/>
            <person name="Chen Y."/>
            <person name="Cai Q."/>
            <person name="Wang B."/>
            <person name="Liu B."/>
            <person name="Min J."/>
            <person name="Huang Y."/>
            <person name="Wu H."/>
            <person name="Li Z."/>
            <person name="Zhang Y."/>
            <person name="Yin Y."/>
            <person name="Song W."/>
            <person name="Jiang J."/>
            <person name="Jackson S.A."/>
            <person name="Wing R.A."/>
            <person name="Wang J."/>
            <person name="Chen M."/>
        </authorList>
    </citation>
    <scope>NUCLEOTIDE SEQUENCE [LARGE SCALE GENOMIC DNA]</scope>
    <source>
        <strain evidence="12">cv. IRGC 101232</strain>
    </source>
</reference>
<sequence length="990" mass="110772">MEALGFGAWNATMNKIINKLGDLAVEQYTSIKGVHGDIQYISDELGSMRAFLCKLSVGGGDHHDDEQTVDWMKQIRDVAYDIEDCIDNVALRLGSEPHGGCGYKLRRAWYVATTLQARSDIAAEIGDLKLRAQHIGERRVRYGVTNPEKPKGSGGGGAAAKSASGAGHHPPASFRERDRLLPASLVVGTNEPEVMKDDIGELVEWLSDVRETKKTKILAIVGFGGLGKTTLAMALYRKLTEQYDSRALVQMSHKLDSLELLRSILEQVRMPRDQGYGSASADPLRQIEGFTEAQIKSKIKNLLKKKSYFILIDDVWSTSSWQNISDTLPRESQGSIIVLTTRFRSVADACCPEEVQPENNRVYTLKPLTEEKSERIFLERAPGADRENFKDKIDLILKKCGGLPLAIVVVAGLLASNLQSKSHWENVTTSLSSSALESELTTEGVTQILDLCYDDSSSDYQTCLLYLSLFPKGSRISRKRLIRRWIAEGFIGNKPGKTVEEAGEDYFNELIDRNMVRPVDLSSNGKVKNIQVHDMILEYIMSKSSEDNFITVVGGHWLTKTPWNRVRRLSIQSIDREHGKTPIERLRLSHLRSLTAFESLKELPSFPSKVVILKILDLEGCKNLPGDLLDKICRMFHLRYLSLRKTDINHLPSRIGKLHYLEILDIRETYVKKLPTSVEHLKQLTHLLCGNKRKRLGLKLTQGITKMAALSTLSGIEIGQSSSTTLANLHYLTKVKKLSIYRIENHYPQPQADKIYARLRSAIQTLSSGSLKSLAVNDDSTDDDSLSHGYFLDSLHSLSDPPVHLRALKLSGKLSKIPKWIERMENLERLTLSLSVLRTNVLRIVGTLTTLFSLTFFLNSSQLSKTVRKTLEENTRCSGGEIFVPAKNGDEADGKLTVLFPSLRLLRFMTPVIPLLAFQEEAMPKLQRLELRFGMLEGVHGLENLSSLQQVLFGVNSRASQVAKEKVCQIKTSLRNHPNKAGAIDDGYNE</sequence>
<dbReference type="Gene3D" id="1.10.10.10">
    <property type="entry name" value="Winged helix-like DNA-binding domain superfamily/Winged helix DNA-binding domain"/>
    <property type="match status" value="1"/>
</dbReference>
<dbReference type="HOGENOM" id="CLU_000837_25_2_1"/>
<keyword evidence="3" id="KW-0677">Repeat</keyword>
<dbReference type="InterPro" id="IPR055414">
    <property type="entry name" value="LRR_R13L4/SHOC2-like"/>
</dbReference>
<reference evidence="12" key="2">
    <citation type="submission" date="2013-04" db="UniProtKB">
        <authorList>
            <consortium name="EnsemblPlants"/>
        </authorList>
    </citation>
    <scope>IDENTIFICATION</scope>
</reference>
<dbReference type="PANTHER" id="PTHR23155:SF934">
    <property type="entry name" value="OS11G0604900 PROTEIN"/>
    <property type="match status" value="1"/>
</dbReference>
<evidence type="ECO:0000256" key="7">
    <source>
        <dbReference type="SAM" id="MobiDB-lite"/>
    </source>
</evidence>
<dbReference type="Pfam" id="PF23559">
    <property type="entry name" value="WHD_DRP"/>
    <property type="match status" value="1"/>
</dbReference>
<proteinExistence type="inferred from homology"/>
<dbReference type="Gene3D" id="1.10.8.430">
    <property type="entry name" value="Helical domain of apoptotic protease-activating factors"/>
    <property type="match status" value="1"/>
</dbReference>
<organism evidence="12">
    <name type="scientific">Oryza brachyantha</name>
    <name type="common">malo sina</name>
    <dbReference type="NCBI Taxonomy" id="4533"/>
    <lineage>
        <taxon>Eukaryota</taxon>
        <taxon>Viridiplantae</taxon>
        <taxon>Streptophyta</taxon>
        <taxon>Embryophyta</taxon>
        <taxon>Tracheophyta</taxon>
        <taxon>Spermatophyta</taxon>
        <taxon>Magnoliopsida</taxon>
        <taxon>Liliopsida</taxon>
        <taxon>Poales</taxon>
        <taxon>Poaceae</taxon>
        <taxon>BOP clade</taxon>
        <taxon>Oryzoideae</taxon>
        <taxon>Oryzeae</taxon>
        <taxon>Oryzinae</taxon>
        <taxon>Oryza</taxon>
    </lineage>
</organism>
<keyword evidence="2" id="KW-0433">Leucine-rich repeat</keyword>
<feature type="region of interest" description="Disordered" evidence="7">
    <location>
        <begin position="144"/>
        <end position="174"/>
    </location>
</feature>